<keyword evidence="2" id="KW-1185">Reference proteome</keyword>
<proteinExistence type="predicted"/>
<gene>
    <name evidence="1" type="ORF">EDB92DRAFT_1788077</name>
</gene>
<protein>
    <submittedName>
        <fullName evidence="1">Uncharacterized protein</fullName>
    </submittedName>
</protein>
<evidence type="ECO:0000313" key="1">
    <source>
        <dbReference type="EMBL" id="KAH9001523.1"/>
    </source>
</evidence>
<dbReference type="EMBL" id="JAKELL010000001">
    <property type="protein sequence ID" value="KAH9001523.1"/>
    <property type="molecule type" value="Genomic_DNA"/>
</dbReference>
<dbReference type="Proteomes" id="UP001201163">
    <property type="component" value="Unassembled WGS sequence"/>
</dbReference>
<name>A0AAD4LRU8_9AGAM</name>
<comment type="caution">
    <text evidence="1">The sequence shown here is derived from an EMBL/GenBank/DDBJ whole genome shotgun (WGS) entry which is preliminary data.</text>
</comment>
<sequence length="54" mass="6395">TDTTDPGFSTGRNVDISEFVLFIHGYPLTKEHLETIRDSQHIEDTPKNWFFFFF</sequence>
<dbReference type="AlphaFoldDB" id="A0AAD4LRU8"/>
<accession>A0AAD4LRU8</accession>
<reference evidence="1" key="1">
    <citation type="submission" date="2022-01" db="EMBL/GenBank/DDBJ databases">
        <title>Comparative genomics reveals a dynamic genome evolution in the ectomycorrhizal milk-cap (Lactarius) mushrooms.</title>
        <authorList>
            <consortium name="DOE Joint Genome Institute"/>
            <person name="Lebreton A."/>
            <person name="Tang N."/>
            <person name="Kuo A."/>
            <person name="LaButti K."/>
            <person name="Drula E."/>
            <person name="Barry K."/>
            <person name="Clum A."/>
            <person name="Lipzen A."/>
            <person name="Mousain D."/>
            <person name="Ng V."/>
            <person name="Wang R."/>
            <person name="Wang X."/>
            <person name="Dai Y."/>
            <person name="Henrissat B."/>
            <person name="Grigoriev I.V."/>
            <person name="Guerin-Laguette A."/>
            <person name="Yu F."/>
            <person name="Martin F.M."/>
        </authorList>
    </citation>
    <scope>NUCLEOTIDE SEQUENCE</scope>
    <source>
        <strain evidence="1">QP</strain>
    </source>
</reference>
<feature type="non-terminal residue" evidence="1">
    <location>
        <position position="1"/>
    </location>
</feature>
<organism evidence="1 2">
    <name type="scientific">Lactarius akahatsu</name>
    <dbReference type="NCBI Taxonomy" id="416441"/>
    <lineage>
        <taxon>Eukaryota</taxon>
        <taxon>Fungi</taxon>
        <taxon>Dikarya</taxon>
        <taxon>Basidiomycota</taxon>
        <taxon>Agaricomycotina</taxon>
        <taxon>Agaricomycetes</taxon>
        <taxon>Russulales</taxon>
        <taxon>Russulaceae</taxon>
        <taxon>Lactarius</taxon>
    </lineage>
</organism>
<evidence type="ECO:0000313" key="2">
    <source>
        <dbReference type="Proteomes" id="UP001201163"/>
    </source>
</evidence>